<protein>
    <submittedName>
        <fullName evidence="1">CubicO group peptidase, beta-lactamase class C family</fullName>
    </submittedName>
</protein>
<organism evidence="1 2">
    <name type="scientific">Aristaeella lactis</name>
    <dbReference type="NCBI Taxonomy" id="3046383"/>
    <lineage>
        <taxon>Bacteria</taxon>
        <taxon>Bacillati</taxon>
        <taxon>Bacillota</taxon>
        <taxon>Clostridia</taxon>
        <taxon>Eubacteriales</taxon>
        <taxon>Aristaeellaceae</taxon>
        <taxon>Aristaeella</taxon>
    </lineage>
</organism>
<evidence type="ECO:0000313" key="1">
    <source>
        <dbReference type="EMBL" id="SMC38075.1"/>
    </source>
</evidence>
<comment type="caution">
    <text evidence="1">The sequence shown here is derived from an EMBL/GenBank/DDBJ whole genome shotgun (WGS) entry which is preliminary data.</text>
</comment>
<dbReference type="EMBL" id="FWXZ01000001">
    <property type="protein sequence ID" value="SMC38075.1"/>
    <property type="molecule type" value="Genomic_DNA"/>
</dbReference>
<proteinExistence type="predicted"/>
<reference evidence="1" key="1">
    <citation type="submission" date="2017-04" db="EMBL/GenBank/DDBJ databases">
        <authorList>
            <person name="Varghese N."/>
            <person name="Submissions S."/>
        </authorList>
    </citation>
    <scope>NUCLEOTIDE SEQUENCE</scope>
    <source>
        <strain evidence="1">WTE2008</strain>
    </source>
</reference>
<dbReference type="Proteomes" id="UP000192328">
    <property type="component" value="Unassembled WGS sequence"/>
</dbReference>
<gene>
    <name evidence="1" type="ORF">SAMN06297397_0435</name>
</gene>
<evidence type="ECO:0000313" key="2">
    <source>
        <dbReference type="Proteomes" id="UP000192328"/>
    </source>
</evidence>
<accession>A0AC61PI44</accession>
<name>A0AC61PI44_9FIRM</name>
<keyword evidence="2" id="KW-1185">Reference proteome</keyword>
<sequence>MLKRLTAFLLVLVLLVSCMQIVQAEKVQTLKKGSRGAAVKTLQTALKDLGFYNGKIDGVFGKGTRNAVKAYQRKNGLKADGVAGPKTLGKLYAKADDDTAETPSSGSDLPTAADPATGLVILPDEVNSFLQSVQRNSGAACGTLVLSKEGKTFLTWSFGGVDEDTCFRIASITKWVTAIGLMTLFDQGKLDLDKDISSYLGFKVRNPAFPDTPITARMLLTHTSSLSADASNYHPDWGRIGKKGYDPIFDESVEPGTVYMYADYNGALFGCLIEAISGKSVQNYLNQKVFKPLGLTAAYSPKFLPSGTKTKDLLKTNGKVQISVQKDRNRTYNNKADPKGNNGYTVGKLYINAESLTKLAQMMLNGGTLNGVRILKEETVRLMEADQPLTAESRYGLSTVRLTGFDRGTWYGHQGRYSGLSSNIYYQRETGITMALIMNGYDWKLIDNVVQPAVSILTNMEKLETLCIGKTTGN</sequence>